<dbReference type="FunFam" id="1.20.1250.20:FF:001331">
    <property type="entry name" value="Uncharacterized protein"/>
    <property type="match status" value="1"/>
</dbReference>
<dbReference type="Gene3D" id="1.20.1250.20">
    <property type="entry name" value="MFS general substrate transporter like domains"/>
    <property type="match status" value="2"/>
</dbReference>
<name>E4ZKC6_LEPMJ</name>
<dbReference type="Pfam" id="PF07690">
    <property type="entry name" value="MFS_1"/>
    <property type="match status" value="1"/>
</dbReference>
<feature type="transmembrane region" description="Helical" evidence="6">
    <location>
        <begin position="162"/>
        <end position="182"/>
    </location>
</feature>
<keyword evidence="4 6" id="KW-1133">Transmembrane helix</keyword>
<dbReference type="InterPro" id="IPR011701">
    <property type="entry name" value="MFS"/>
</dbReference>
<evidence type="ECO:0000256" key="6">
    <source>
        <dbReference type="SAM" id="Phobius"/>
    </source>
</evidence>
<evidence type="ECO:0000256" key="4">
    <source>
        <dbReference type="ARBA" id="ARBA00022989"/>
    </source>
</evidence>
<dbReference type="eggNOG" id="KOG2533">
    <property type="taxonomic scope" value="Eukaryota"/>
</dbReference>
<feature type="transmembrane region" description="Helical" evidence="6">
    <location>
        <begin position="469"/>
        <end position="488"/>
    </location>
</feature>
<dbReference type="VEuPathDB" id="FungiDB:LEMA_P072290.1"/>
<feature type="transmembrane region" description="Helical" evidence="6">
    <location>
        <begin position="345"/>
        <end position="370"/>
    </location>
</feature>
<dbReference type="GO" id="GO:0022857">
    <property type="term" value="F:transmembrane transporter activity"/>
    <property type="evidence" value="ECO:0007669"/>
    <property type="project" value="InterPro"/>
</dbReference>
<feature type="transmembrane region" description="Helical" evidence="6">
    <location>
        <begin position="376"/>
        <end position="396"/>
    </location>
</feature>
<comment type="subcellular location">
    <subcellularLocation>
        <location evidence="1">Membrane</location>
        <topology evidence="1">Multi-pass membrane protein</topology>
    </subcellularLocation>
</comment>
<proteinExistence type="predicted"/>
<dbReference type="PROSITE" id="PS50850">
    <property type="entry name" value="MFS"/>
    <property type="match status" value="1"/>
</dbReference>
<dbReference type="InterPro" id="IPR020846">
    <property type="entry name" value="MFS_dom"/>
</dbReference>
<dbReference type="STRING" id="985895.E4ZKC6"/>
<feature type="transmembrane region" description="Helical" evidence="6">
    <location>
        <begin position="131"/>
        <end position="150"/>
    </location>
</feature>
<feature type="transmembrane region" description="Helical" evidence="6">
    <location>
        <begin position="500"/>
        <end position="519"/>
    </location>
</feature>
<dbReference type="PANTHER" id="PTHR43791:SF21">
    <property type="entry name" value="MAJOR FACILITATOR SUPERFAMILY (MFS) PROFILE DOMAIN-CONTAINING PROTEIN"/>
    <property type="match status" value="1"/>
</dbReference>
<reference evidence="9" key="1">
    <citation type="journal article" date="2011" name="Nat. Commun.">
        <title>Effector diversification within compartments of the Leptosphaeria maculans genome affected by Repeat-Induced Point mutations.</title>
        <authorList>
            <person name="Rouxel T."/>
            <person name="Grandaubert J."/>
            <person name="Hane J.K."/>
            <person name="Hoede C."/>
            <person name="van de Wouw A.P."/>
            <person name="Couloux A."/>
            <person name="Dominguez V."/>
            <person name="Anthouard V."/>
            <person name="Bally P."/>
            <person name="Bourras S."/>
            <person name="Cozijnsen A.J."/>
            <person name="Ciuffetti L.M."/>
            <person name="Degrave A."/>
            <person name="Dilmaghani A."/>
            <person name="Duret L."/>
            <person name="Fudal I."/>
            <person name="Goodwin S.B."/>
            <person name="Gout L."/>
            <person name="Glaser N."/>
            <person name="Linglin J."/>
            <person name="Kema G.H.J."/>
            <person name="Lapalu N."/>
            <person name="Lawrence C.B."/>
            <person name="May K."/>
            <person name="Meyer M."/>
            <person name="Ollivier B."/>
            <person name="Poulain J."/>
            <person name="Schoch C.L."/>
            <person name="Simon A."/>
            <person name="Spatafora J.W."/>
            <person name="Stachowiak A."/>
            <person name="Turgeon B.G."/>
            <person name="Tyler B.M."/>
            <person name="Vincent D."/>
            <person name="Weissenbach J."/>
            <person name="Amselem J."/>
            <person name="Quesneville H."/>
            <person name="Oliver R.P."/>
            <person name="Wincker P."/>
            <person name="Balesdent M.-H."/>
            <person name="Howlett B.J."/>
        </authorList>
    </citation>
    <scope>NUCLEOTIDE SEQUENCE [LARGE SCALE GENOMIC DNA]</scope>
    <source>
        <strain evidence="9">JN3 / isolate v23.1.3 / race Av1-4-5-6-7-8</strain>
    </source>
</reference>
<dbReference type="OMA" id="FYTRYEF"/>
<dbReference type="OrthoDB" id="2985014at2759"/>
<feature type="transmembrane region" description="Helical" evidence="6">
    <location>
        <begin position="106"/>
        <end position="124"/>
    </location>
</feature>
<keyword evidence="2" id="KW-0813">Transport</keyword>
<evidence type="ECO:0000256" key="2">
    <source>
        <dbReference type="ARBA" id="ARBA00022448"/>
    </source>
</evidence>
<evidence type="ECO:0000313" key="8">
    <source>
        <dbReference type="EMBL" id="CBX91721.1"/>
    </source>
</evidence>
<evidence type="ECO:0000313" key="9">
    <source>
        <dbReference type="Proteomes" id="UP000002668"/>
    </source>
</evidence>
<dbReference type="EMBL" id="FP929072">
    <property type="protein sequence ID" value="CBX91721.1"/>
    <property type="molecule type" value="Genomic_DNA"/>
</dbReference>
<dbReference type="InterPro" id="IPR036259">
    <property type="entry name" value="MFS_trans_sf"/>
</dbReference>
<sequence>MGEDRAQASSLHELTEVTEEAYLARHALDHRPSTSAHAMPPDEHVQTAATDRDLQQRTLRKLDCLLLPFLALLFLFNALDKANIGNAETAHFTADIGLEKSDLNTAVALFFAFFVALQPLGAALGRRYGMVLWVPSCMLLWGLCTALHAWVQHKWQLYTLRILIGCLEAGFYPVTVTYLSLFYTRFEFGKRLSLFYGQAAVGGALGGLISYGVFSRFQDDRTGAGKLPKSPWQVLFLLEGIVTMLVAIVGYFWLPHSVETAWFLSPDERRYAATRIVSDRNMQTAPAAAQRPYDEEEMEYNEESRGLLPTSKPFISASQHLVDDRGLSPHDLVAAVFNTKIWHILVCNILSAIPVYAFSVFLPLVLAPLLEKQDPALINLLTAPPHICGAVVLFFAAGYSDKHRIRLVPVLCGLAVMVIGLIMVVVLPMSWAVPRYLALCVLLSGTYVASPLTVAWISGNTPSPGKRAILLGINGWGNLAGVLSAMLFNPRYAESGYVVPFGWTLACVAVAALGYVLFLRRLKSENDVRRSLLARWTIEDIEKENLEGRGPLPSDREWLKRVVRLMRSNTSLLWLADWLEQAALAGRQGDEKTTFVYGLAFTAHCKAVQTQKRAWYMANDTYS</sequence>
<dbReference type="HOGENOM" id="CLU_001265_0_1_1"/>
<dbReference type="PANTHER" id="PTHR43791">
    <property type="entry name" value="PERMEASE-RELATED"/>
    <property type="match status" value="1"/>
</dbReference>
<feature type="transmembrane region" description="Helical" evidence="6">
    <location>
        <begin position="234"/>
        <end position="254"/>
    </location>
</feature>
<gene>
    <name evidence="8" type="ORF">LEMA_P072290.1</name>
</gene>
<evidence type="ECO:0000259" key="7">
    <source>
        <dbReference type="PROSITE" id="PS50850"/>
    </source>
</evidence>
<feature type="transmembrane region" description="Helical" evidence="6">
    <location>
        <begin position="62"/>
        <end position="79"/>
    </location>
</feature>
<dbReference type="AlphaFoldDB" id="E4ZKC6"/>
<organism evidence="9">
    <name type="scientific">Leptosphaeria maculans (strain JN3 / isolate v23.1.3 / race Av1-4-5-6-7-8)</name>
    <name type="common">Blackleg fungus</name>
    <name type="synonym">Phoma lingam</name>
    <dbReference type="NCBI Taxonomy" id="985895"/>
    <lineage>
        <taxon>Eukaryota</taxon>
        <taxon>Fungi</taxon>
        <taxon>Dikarya</taxon>
        <taxon>Ascomycota</taxon>
        <taxon>Pezizomycotina</taxon>
        <taxon>Dothideomycetes</taxon>
        <taxon>Pleosporomycetidae</taxon>
        <taxon>Pleosporales</taxon>
        <taxon>Pleosporineae</taxon>
        <taxon>Leptosphaeriaceae</taxon>
        <taxon>Plenodomus</taxon>
        <taxon>Plenodomus lingam/Leptosphaeria maculans species complex</taxon>
    </lineage>
</organism>
<evidence type="ECO:0000256" key="3">
    <source>
        <dbReference type="ARBA" id="ARBA00022692"/>
    </source>
</evidence>
<accession>E4ZKC6</accession>
<protein>
    <recommendedName>
        <fullName evidence="7">Major facilitator superfamily (MFS) profile domain-containing protein</fullName>
    </recommendedName>
</protein>
<feature type="domain" description="Major facilitator superfamily (MFS) profile" evidence="7">
    <location>
        <begin position="66"/>
        <end position="523"/>
    </location>
</feature>
<keyword evidence="3 6" id="KW-0812">Transmembrane</keyword>
<evidence type="ECO:0000256" key="5">
    <source>
        <dbReference type="ARBA" id="ARBA00023136"/>
    </source>
</evidence>
<feature type="transmembrane region" description="Helical" evidence="6">
    <location>
        <begin position="436"/>
        <end position="457"/>
    </location>
</feature>
<dbReference type="Proteomes" id="UP000002668">
    <property type="component" value="Genome"/>
</dbReference>
<evidence type="ECO:0000256" key="1">
    <source>
        <dbReference type="ARBA" id="ARBA00004141"/>
    </source>
</evidence>
<keyword evidence="5 6" id="KW-0472">Membrane</keyword>
<dbReference type="InParanoid" id="E4ZKC6"/>
<feature type="transmembrane region" description="Helical" evidence="6">
    <location>
        <begin position="194"/>
        <end position="214"/>
    </location>
</feature>
<dbReference type="GO" id="GO:0016020">
    <property type="term" value="C:membrane"/>
    <property type="evidence" value="ECO:0007669"/>
    <property type="project" value="UniProtKB-SubCell"/>
</dbReference>
<feature type="transmembrane region" description="Helical" evidence="6">
    <location>
        <begin position="408"/>
        <end position="430"/>
    </location>
</feature>
<dbReference type="SUPFAM" id="SSF103473">
    <property type="entry name" value="MFS general substrate transporter"/>
    <property type="match status" value="1"/>
</dbReference>
<keyword evidence="9" id="KW-1185">Reference proteome</keyword>